<dbReference type="AlphaFoldDB" id="A0A2J0L254"/>
<name>A0A2J0L254_9BACT</name>
<protein>
    <recommendedName>
        <fullName evidence="1">DNA ligase D 3'-phosphoesterase domain-containing protein</fullName>
    </recommendedName>
</protein>
<evidence type="ECO:0000313" key="3">
    <source>
        <dbReference type="Proteomes" id="UP000230052"/>
    </source>
</evidence>
<sequence length="132" mass="15531">MKIKKEIKNRFVVQEHHAKRLHYDFRLEMNGVLASWVAPKGMPVESGIKRLAVKVEDHDLDYIDFEGEIEEGSYGAGKVFIWDSGVYTMEEDEKDRIVIELEGRKLTGRYALIKMKDKEKEWLLFKTLQKKN</sequence>
<dbReference type="InterPro" id="IPR014144">
    <property type="entry name" value="LigD_PE_domain"/>
</dbReference>
<evidence type="ECO:0000259" key="1">
    <source>
        <dbReference type="Pfam" id="PF13298"/>
    </source>
</evidence>
<dbReference type="EMBL" id="PEWV01000061">
    <property type="protein sequence ID" value="PIU41336.1"/>
    <property type="molecule type" value="Genomic_DNA"/>
</dbReference>
<accession>A0A2J0L254</accession>
<dbReference type="Pfam" id="PF13298">
    <property type="entry name" value="LigD_N"/>
    <property type="match status" value="1"/>
</dbReference>
<reference evidence="2 3" key="1">
    <citation type="submission" date="2017-09" db="EMBL/GenBank/DDBJ databases">
        <title>Depth-based differentiation of microbial function through sediment-hosted aquifers and enrichment of novel symbionts in the deep terrestrial subsurface.</title>
        <authorList>
            <person name="Probst A.J."/>
            <person name="Ladd B."/>
            <person name="Jarett J.K."/>
            <person name="Geller-Mcgrath D.E."/>
            <person name="Sieber C.M."/>
            <person name="Emerson J.B."/>
            <person name="Anantharaman K."/>
            <person name="Thomas B.C."/>
            <person name="Malmstrom R."/>
            <person name="Stieglmeier M."/>
            <person name="Klingl A."/>
            <person name="Woyke T."/>
            <person name="Ryan C.M."/>
            <person name="Banfield J.F."/>
        </authorList>
    </citation>
    <scope>NUCLEOTIDE SEQUENCE [LARGE SCALE GENOMIC DNA]</scope>
    <source>
        <strain evidence="2">CG07_land_8_20_14_0_80_42_15</strain>
    </source>
</reference>
<dbReference type="PANTHER" id="PTHR39465">
    <property type="entry name" value="DNA LIGASE D, 3'-PHOSPHOESTERASE DOMAIN"/>
    <property type="match status" value="1"/>
</dbReference>
<feature type="domain" description="DNA ligase D 3'-phosphoesterase" evidence="1">
    <location>
        <begin position="14"/>
        <end position="114"/>
    </location>
</feature>
<proteinExistence type="predicted"/>
<evidence type="ECO:0000313" key="2">
    <source>
        <dbReference type="EMBL" id="PIU41336.1"/>
    </source>
</evidence>
<dbReference type="PANTHER" id="PTHR39465:SF1">
    <property type="entry name" value="DNA LIGASE D 3'-PHOSPHOESTERASE DOMAIN-CONTAINING PROTEIN"/>
    <property type="match status" value="1"/>
</dbReference>
<dbReference type="NCBIfam" id="TIGR02777">
    <property type="entry name" value="LigD_PE_dom"/>
    <property type="match status" value="1"/>
</dbReference>
<organism evidence="2 3">
    <name type="scientific">Candidatus Aquitaenariimonas noxiae</name>
    <dbReference type="NCBI Taxonomy" id="1974741"/>
    <lineage>
        <taxon>Bacteria</taxon>
        <taxon>Pseudomonadati</taxon>
        <taxon>Candidatus Omnitrophota</taxon>
        <taxon>Candidatus Aquitaenariimonas</taxon>
    </lineage>
</organism>
<dbReference type="Proteomes" id="UP000230052">
    <property type="component" value="Unassembled WGS sequence"/>
</dbReference>
<gene>
    <name evidence="2" type="ORF">COS99_06015</name>
</gene>
<comment type="caution">
    <text evidence="2">The sequence shown here is derived from an EMBL/GenBank/DDBJ whole genome shotgun (WGS) entry which is preliminary data.</text>
</comment>